<gene>
    <name evidence="3" type="ORF">LBU54_07580</name>
</gene>
<feature type="domain" description="Glycosyl transferase family 1" evidence="1">
    <location>
        <begin position="184"/>
        <end position="344"/>
    </location>
</feature>
<comment type="caution">
    <text evidence="3">The sequence shown here is derived from an EMBL/GenBank/DDBJ whole genome shotgun (WGS) entry which is preliminary data.</text>
</comment>
<dbReference type="InterPro" id="IPR028098">
    <property type="entry name" value="Glyco_trans_4-like_N"/>
</dbReference>
<keyword evidence="3" id="KW-0328">Glycosyltransferase</keyword>
<dbReference type="RefSeq" id="WP_224527964.1">
    <property type="nucleotide sequence ID" value="NZ_JAIUJR010000004.1"/>
</dbReference>
<sequence>MRIVHTIASIDETTGGPARSATQLVRGIVRKKEVSTVSLLTLSSPAPIITKFNNPKAKLVFNRANLIGYSKTLHQALIQSDANIFHGHGIWEMPVHQMAIYARNHHIPYIITPRGMLEPWSLQQGRFKKQLALKLYQYKDLNKASCIHATAKMEAQHIRDLGFTNPIAVIPNGVPLKELLLKTKPSQTKTLLFLSRIHPKKGLEMLIEGWAQLDSAIRVGWSVNIVGNGEPKYIEQLKQIINAKGLSETVKIKESLFGADKVKAYQEASLFVLPTYSENFGIVVAEALACGTPVITTQGTPWADLKENDCGWWIPIGVEPLKQTLQSALQLPNATLHQMGLRGRQLVEQKYSMEAVAEQMLQLYQWILNDTEPPEFVTFKP</sequence>
<dbReference type="Proteomes" id="UP001198901">
    <property type="component" value="Unassembled WGS sequence"/>
</dbReference>
<keyword evidence="4" id="KW-1185">Reference proteome</keyword>
<name>A0ABS7XU55_9FLAO</name>
<dbReference type="Pfam" id="PF13439">
    <property type="entry name" value="Glyco_transf_4"/>
    <property type="match status" value="1"/>
</dbReference>
<keyword evidence="3" id="KW-0808">Transferase</keyword>
<protein>
    <submittedName>
        <fullName evidence="3">Glycosyltransferase</fullName>
        <ecNumber evidence="3">2.4.-.-</ecNumber>
    </submittedName>
</protein>
<evidence type="ECO:0000259" key="2">
    <source>
        <dbReference type="Pfam" id="PF13439"/>
    </source>
</evidence>
<dbReference type="EC" id="2.4.-.-" evidence="3"/>
<dbReference type="PANTHER" id="PTHR12526:SF637">
    <property type="entry name" value="GLYCOSYLTRANSFERASE EPSF-RELATED"/>
    <property type="match status" value="1"/>
</dbReference>
<dbReference type="InterPro" id="IPR001296">
    <property type="entry name" value="Glyco_trans_1"/>
</dbReference>
<evidence type="ECO:0000313" key="4">
    <source>
        <dbReference type="Proteomes" id="UP001198901"/>
    </source>
</evidence>
<feature type="domain" description="Glycosyltransferase subfamily 4-like N-terminal" evidence="2">
    <location>
        <begin position="15"/>
        <end position="177"/>
    </location>
</feature>
<evidence type="ECO:0000313" key="3">
    <source>
        <dbReference type="EMBL" id="MCA0132442.1"/>
    </source>
</evidence>
<proteinExistence type="predicted"/>
<dbReference type="Gene3D" id="3.40.50.2000">
    <property type="entry name" value="Glycogen Phosphorylase B"/>
    <property type="match status" value="2"/>
</dbReference>
<dbReference type="EMBL" id="JAIUJR010000004">
    <property type="protein sequence ID" value="MCA0132442.1"/>
    <property type="molecule type" value="Genomic_DNA"/>
</dbReference>
<dbReference type="SUPFAM" id="SSF53756">
    <property type="entry name" value="UDP-Glycosyltransferase/glycogen phosphorylase"/>
    <property type="match status" value="1"/>
</dbReference>
<evidence type="ECO:0000259" key="1">
    <source>
        <dbReference type="Pfam" id="PF00534"/>
    </source>
</evidence>
<reference evidence="4" key="1">
    <citation type="submission" date="2023-07" db="EMBL/GenBank/DDBJ databases">
        <authorList>
            <person name="Yue Y."/>
        </authorList>
    </citation>
    <scope>NUCLEOTIDE SEQUENCE [LARGE SCALE GENOMIC DNA]</scope>
    <source>
        <strain evidence="4">D23</strain>
    </source>
</reference>
<accession>A0ABS7XU55</accession>
<dbReference type="Pfam" id="PF00534">
    <property type="entry name" value="Glycos_transf_1"/>
    <property type="match status" value="1"/>
</dbReference>
<dbReference type="PANTHER" id="PTHR12526">
    <property type="entry name" value="GLYCOSYLTRANSFERASE"/>
    <property type="match status" value="1"/>
</dbReference>
<organism evidence="3 4">
    <name type="scientific">Winogradskyella alexanderae</name>
    <dbReference type="NCBI Taxonomy" id="2877123"/>
    <lineage>
        <taxon>Bacteria</taxon>
        <taxon>Pseudomonadati</taxon>
        <taxon>Bacteroidota</taxon>
        <taxon>Flavobacteriia</taxon>
        <taxon>Flavobacteriales</taxon>
        <taxon>Flavobacteriaceae</taxon>
        <taxon>Winogradskyella</taxon>
    </lineage>
</organism>
<dbReference type="GO" id="GO:0016757">
    <property type="term" value="F:glycosyltransferase activity"/>
    <property type="evidence" value="ECO:0007669"/>
    <property type="project" value="UniProtKB-KW"/>
</dbReference>